<dbReference type="InterPro" id="IPR017441">
    <property type="entry name" value="Protein_kinase_ATP_BS"/>
</dbReference>
<evidence type="ECO:0000313" key="11">
    <source>
        <dbReference type="Proteomes" id="UP000319771"/>
    </source>
</evidence>
<dbReference type="InterPro" id="IPR011990">
    <property type="entry name" value="TPR-like_helical_dom_sf"/>
</dbReference>
<evidence type="ECO:0000256" key="7">
    <source>
        <dbReference type="PROSITE-ProRule" id="PRU00339"/>
    </source>
</evidence>
<dbReference type="Proteomes" id="UP000319771">
    <property type="component" value="Unassembled WGS sequence"/>
</dbReference>
<dbReference type="PROSITE" id="PS50011">
    <property type="entry name" value="PROTEIN_KINASE_DOM"/>
    <property type="match status" value="1"/>
</dbReference>
<dbReference type="InterPro" id="IPR019734">
    <property type="entry name" value="TPR_rpt"/>
</dbReference>
<dbReference type="PANTHER" id="PTHR43289:SF6">
    <property type="entry name" value="SERINE_THREONINE-PROTEIN KINASE NEKL-3"/>
    <property type="match status" value="1"/>
</dbReference>
<dbReference type="InterPro" id="IPR011009">
    <property type="entry name" value="Kinase-like_dom_sf"/>
</dbReference>
<evidence type="ECO:0000313" key="10">
    <source>
        <dbReference type="EMBL" id="TMQ69713.1"/>
    </source>
</evidence>
<evidence type="ECO:0000256" key="4">
    <source>
        <dbReference type="ARBA" id="ARBA00022741"/>
    </source>
</evidence>
<dbReference type="SUPFAM" id="SSF48452">
    <property type="entry name" value="TPR-like"/>
    <property type="match status" value="1"/>
</dbReference>
<dbReference type="FunFam" id="1.10.510.10:FF:000021">
    <property type="entry name" value="Serine/threonine protein kinase"/>
    <property type="match status" value="1"/>
</dbReference>
<dbReference type="PROSITE" id="PS00108">
    <property type="entry name" value="PROTEIN_KINASE_ST"/>
    <property type="match status" value="1"/>
</dbReference>
<keyword evidence="7" id="KW-0802">TPR repeat</keyword>
<protein>
    <recommendedName>
        <fullName evidence="1">non-specific serine/threonine protein kinase</fullName>
        <ecNumber evidence="1">2.7.11.1</ecNumber>
    </recommendedName>
</protein>
<sequence>MELTRISHYQVGRLLGRGGMGEVYEAVDLDLDRPVALKFVAPEMAADAEALKRFEREARAAAALNHPHIATLFAFERDGTRTFIAMELVAGESLRERIRRGPLPVADALAIARDVAGALALAHRRGIAHRDVKPENLMFDQDGVVKLMDFGLARAAQASRLTMTGTTLGTAAYMPPESVRGGAGAPGDVFALGVMLHEMLSGELPFNGDSPLALLYTIANEEPKPLRAARPEAPEAVAALVARMLVKDPEARPDVATVARDLAALTGAPLPAVAGDTVELDVEPLAAAHAPAGGQALAPVAGGTLVAQAAAPRRGRRRWMVRTLAGLVGLSLALGVAVVRDLGRRQAREQQARHQQAVALDNRAIESMQHGHPEAARVLFERALGRDPTYAEAMIGLGDVLRRRGEGARAESLFLAVLRLPASAPGVLAKARSHLGLMDLDAGNWESAAENLGVSFRLDSTLAVAYNNYGLALLRVGRAAEALPLLTRALGRFPNEAALAKNAGLAAHAVGTDDIALALLSRALILDPGLKAARGARACVWARLRDRPGAIGAARADWRAYLASAPDSSERADFEKELRLAGVSP</sequence>
<dbReference type="PANTHER" id="PTHR43289">
    <property type="entry name" value="MITOGEN-ACTIVATED PROTEIN KINASE KINASE KINASE 20-RELATED"/>
    <property type="match status" value="1"/>
</dbReference>
<dbReference type="SMART" id="SM00220">
    <property type="entry name" value="S_TKc"/>
    <property type="match status" value="1"/>
</dbReference>
<accession>A0A538U1H3</accession>
<keyword evidence="6 8" id="KW-0067">ATP-binding</keyword>
<evidence type="ECO:0000259" key="9">
    <source>
        <dbReference type="PROSITE" id="PS50011"/>
    </source>
</evidence>
<feature type="domain" description="Protein kinase" evidence="9">
    <location>
        <begin position="9"/>
        <end position="265"/>
    </location>
</feature>
<keyword evidence="4 8" id="KW-0547">Nucleotide-binding</keyword>
<dbReference type="PROSITE" id="PS50005">
    <property type="entry name" value="TPR"/>
    <property type="match status" value="1"/>
</dbReference>
<feature type="repeat" description="TPR" evidence="7">
    <location>
        <begin position="463"/>
        <end position="496"/>
    </location>
</feature>
<dbReference type="InterPro" id="IPR000719">
    <property type="entry name" value="Prot_kinase_dom"/>
</dbReference>
<keyword evidence="2" id="KW-0723">Serine/threonine-protein kinase</keyword>
<dbReference type="CDD" id="cd14014">
    <property type="entry name" value="STKc_PknB_like"/>
    <property type="match status" value="1"/>
</dbReference>
<dbReference type="SMART" id="SM00028">
    <property type="entry name" value="TPR"/>
    <property type="match status" value="5"/>
</dbReference>
<evidence type="ECO:0000256" key="2">
    <source>
        <dbReference type="ARBA" id="ARBA00022527"/>
    </source>
</evidence>
<dbReference type="Pfam" id="PF00069">
    <property type="entry name" value="Pkinase"/>
    <property type="match status" value="1"/>
</dbReference>
<dbReference type="Gene3D" id="3.30.200.20">
    <property type="entry name" value="Phosphorylase Kinase, domain 1"/>
    <property type="match status" value="1"/>
</dbReference>
<dbReference type="GO" id="GO:0004674">
    <property type="term" value="F:protein serine/threonine kinase activity"/>
    <property type="evidence" value="ECO:0007669"/>
    <property type="project" value="UniProtKB-KW"/>
</dbReference>
<evidence type="ECO:0000256" key="3">
    <source>
        <dbReference type="ARBA" id="ARBA00022679"/>
    </source>
</evidence>
<dbReference type="PROSITE" id="PS00107">
    <property type="entry name" value="PROTEIN_KINASE_ATP"/>
    <property type="match status" value="1"/>
</dbReference>
<evidence type="ECO:0000256" key="1">
    <source>
        <dbReference type="ARBA" id="ARBA00012513"/>
    </source>
</evidence>
<dbReference type="EC" id="2.7.11.1" evidence="1"/>
<keyword evidence="5" id="KW-0418">Kinase</keyword>
<reference evidence="10 11" key="1">
    <citation type="journal article" date="2019" name="Nat. Microbiol.">
        <title>Mediterranean grassland soil C-N compound turnover is dependent on rainfall and depth, and is mediated by genomically divergent microorganisms.</title>
        <authorList>
            <person name="Diamond S."/>
            <person name="Andeer P.F."/>
            <person name="Li Z."/>
            <person name="Crits-Christoph A."/>
            <person name="Burstein D."/>
            <person name="Anantharaman K."/>
            <person name="Lane K.R."/>
            <person name="Thomas B.C."/>
            <person name="Pan C."/>
            <person name="Northen T.R."/>
            <person name="Banfield J.F."/>
        </authorList>
    </citation>
    <scope>NUCLEOTIDE SEQUENCE [LARGE SCALE GENOMIC DNA]</scope>
    <source>
        <strain evidence="10">WS_11</strain>
    </source>
</reference>
<organism evidence="10 11">
    <name type="scientific">Eiseniibacteriota bacterium</name>
    <dbReference type="NCBI Taxonomy" id="2212470"/>
    <lineage>
        <taxon>Bacteria</taxon>
        <taxon>Candidatus Eiseniibacteriota</taxon>
    </lineage>
</organism>
<proteinExistence type="predicted"/>
<dbReference type="SUPFAM" id="SSF56112">
    <property type="entry name" value="Protein kinase-like (PK-like)"/>
    <property type="match status" value="1"/>
</dbReference>
<name>A0A538U1H3_UNCEI</name>
<evidence type="ECO:0000256" key="5">
    <source>
        <dbReference type="ARBA" id="ARBA00022777"/>
    </source>
</evidence>
<dbReference type="Gene3D" id="1.10.510.10">
    <property type="entry name" value="Transferase(Phosphotransferase) domain 1"/>
    <property type="match status" value="1"/>
</dbReference>
<dbReference type="InterPro" id="IPR008271">
    <property type="entry name" value="Ser/Thr_kinase_AS"/>
</dbReference>
<feature type="binding site" evidence="8">
    <location>
        <position position="38"/>
    </location>
    <ligand>
        <name>ATP</name>
        <dbReference type="ChEBI" id="CHEBI:30616"/>
    </ligand>
</feature>
<dbReference type="EMBL" id="VBPB01000287">
    <property type="protein sequence ID" value="TMQ69713.1"/>
    <property type="molecule type" value="Genomic_DNA"/>
</dbReference>
<evidence type="ECO:0000256" key="8">
    <source>
        <dbReference type="PROSITE-ProRule" id="PRU10141"/>
    </source>
</evidence>
<dbReference type="Gene3D" id="1.25.40.10">
    <property type="entry name" value="Tetratricopeptide repeat domain"/>
    <property type="match status" value="1"/>
</dbReference>
<comment type="caution">
    <text evidence="10">The sequence shown here is derived from an EMBL/GenBank/DDBJ whole genome shotgun (WGS) entry which is preliminary data.</text>
</comment>
<evidence type="ECO:0000256" key="6">
    <source>
        <dbReference type="ARBA" id="ARBA00022840"/>
    </source>
</evidence>
<gene>
    <name evidence="10" type="ORF">E6K81_14275</name>
</gene>
<keyword evidence="3" id="KW-0808">Transferase</keyword>
<dbReference type="GO" id="GO:0005524">
    <property type="term" value="F:ATP binding"/>
    <property type="evidence" value="ECO:0007669"/>
    <property type="project" value="UniProtKB-UniRule"/>
</dbReference>
<dbReference type="Pfam" id="PF13432">
    <property type="entry name" value="TPR_16"/>
    <property type="match status" value="2"/>
</dbReference>
<dbReference type="AlphaFoldDB" id="A0A538U1H3"/>